<feature type="transmembrane region" description="Helical" evidence="1">
    <location>
        <begin position="79"/>
        <end position="97"/>
    </location>
</feature>
<evidence type="ECO:0000313" key="3">
    <source>
        <dbReference type="Proteomes" id="UP000270411"/>
    </source>
</evidence>
<evidence type="ECO:0000313" key="2">
    <source>
        <dbReference type="EMBL" id="AZG15506.1"/>
    </source>
</evidence>
<dbReference type="Proteomes" id="UP000270411">
    <property type="component" value="Chromosome 2"/>
</dbReference>
<feature type="transmembrane region" description="Helical" evidence="1">
    <location>
        <begin position="53"/>
        <end position="73"/>
    </location>
</feature>
<dbReference type="AlphaFoldDB" id="A0A3G8H520"/>
<evidence type="ECO:0000256" key="1">
    <source>
        <dbReference type="SAM" id="Phobius"/>
    </source>
</evidence>
<gene>
    <name evidence="2" type="ORF">EHF44_18685</name>
</gene>
<dbReference type="OrthoDB" id="8537043at2"/>
<name>A0A3G8H520_9BURK</name>
<sequence length="185" mass="20322">MAWRKWGLGLLTLSYPLVIYLGLQHFSPRVMALALVALALLRAGTSRQAGWRVMALLSAALAVVVMASGHALPLKLYPVLVNVAMLGVFGWTLRYPPTLVERLARMREPDLPPSGVAYTRRVTQAWCVFFVCNGTIAAITAFAANDRVWALYNGAIAYGLIGAMFAGEWLVRQRVRARGAEKRHG</sequence>
<feature type="transmembrane region" description="Helical" evidence="1">
    <location>
        <begin position="125"/>
        <end position="144"/>
    </location>
</feature>
<feature type="transmembrane region" description="Helical" evidence="1">
    <location>
        <begin position="17"/>
        <end position="41"/>
    </location>
</feature>
<keyword evidence="1" id="KW-0812">Transmembrane</keyword>
<feature type="transmembrane region" description="Helical" evidence="1">
    <location>
        <begin position="150"/>
        <end position="171"/>
    </location>
</feature>
<proteinExistence type="predicted"/>
<keyword evidence="1" id="KW-1133">Transmembrane helix</keyword>
<organism evidence="2 3">
    <name type="scientific">Cupriavidus pauculus</name>
    <dbReference type="NCBI Taxonomy" id="82633"/>
    <lineage>
        <taxon>Bacteria</taxon>
        <taxon>Pseudomonadati</taxon>
        <taxon>Pseudomonadota</taxon>
        <taxon>Betaproteobacteria</taxon>
        <taxon>Burkholderiales</taxon>
        <taxon>Burkholderiaceae</taxon>
        <taxon>Cupriavidus</taxon>
    </lineage>
</organism>
<dbReference type="EMBL" id="CP033970">
    <property type="protein sequence ID" value="AZG15506.1"/>
    <property type="molecule type" value="Genomic_DNA"/>
</dbReference>
<reference evidence="3" key="1">
    <citation type="submission" date="2018-11" db="EMBL/GenBank/DDBJ databases">
        <title>FDA dAtabase for Regulatory Grade micrObial Sequences (FDA-ARGOS): Supporting development and validation of Infectious Disease Dx tests.</title>
        <authorList>
            <person name="Goldberg B."/>
            <person name="Campos J."/>
            <person name="Tallon L."/>
            <person name="Sadzewicz L."/>
            <person name="Zhao X."/>
            <person name="Vavikolanu K."/>
            <person name="Mehta A."/>
            <person name="Aluvathingal J."/>
            <person name="Nadendla S."/>
            <person name="Geyer C."/>
            <person name="Nandy P."/>
            <person name="Yan Y."/>
            <person name="Sichtig H."/>
        </authorList>
    </citation>
    <scope>NUCLEOTIDE SEQUENCE [LARGE SCALE GENOMIC DNA]</scope>
    <source>
        <strain evidence="3">FDAARGOS_614</strain>
    </source>
</reference>
<dbReference type="RefSeq" id="WP_124685240.1">
    <property type="nucleotide sequence ID" value="NZ_CP033970.1"/>
</dbReference>
<keyword evidence="1" id="KW-0472">Membrane</keyword>
<accession>A0A3G8H520</accession>
<protein>
    <recommendedName>
        <fullName evidence="4">DNA gyrase subunit B</fullName>
    </recommendedName>
</protein>
<evidence type="ECO:0008006" key="4">
    <source>
        <dbReference type="Google" id="ProtNLM"/>
    </source>
</evidence>
<dbReference type="KEGG" id="cpau:EHF44_18685"/>